<gene>
    <name evidence="2" type="ORF">HUN84_03100</name>
</gene>
<reference evidence="2 3" key="1">
    <citation type="submission" date="2020-06" db="EMBL/GenBank/DDBJ databases">
        <title>Staphylococcus borealis sp. nov. -A novel member of the Staphylococcaceae family isolated from skin and blood in humans.</title>
        <authorList>
            <person name="Pain M."/>
            <person name="Wolden R."/>
            <person name="Jaen-Luchoro D."/>
            <person name="Salva-Serra F."/>
            <person name="Iglesias B.P."/>
            <person name="Karlsson R."/>
            <person name="Klingenberg C."/>
            <person name="Cavanagh J.P."/>
        </authorList>
    </citation>
    <scope>NUCLEOTIDE SEQUENCE [LARGE SCALE GENOMIC DNA]</scope>
    <source>
        <strain evidence="2 3">58-22</strain>
    </source>
</reference>
<keyword evidence="2" id="KW-0547">Nucleotide-binding</keyword>
<evidence type="ECO:0000313" key="3">
    <source>
        <dbReference type="Proteomes" id="UP000610527"/>
    </source>
</evidence>
<dbReference type="GO" id="GO:0005524">
    <property type="term" value="F:ATP binding"/>
    <property type="evidence" value="ECO:0007669"/>
    <property type="project" value="UniProtKB-KW"/>
</dbReference>
<keyword evidence="1" id="KW-0175">Coiled coil</keyword>
<comment type="caution">
    <text evidence="2">The sequence shown here is derived from an EMBL/GenBank/DDBJ whole genome shotgun (WGS) entry which is preliminary data.</text>
</comment>
<feature type="coiled-coil region" evidence="1">
    <location>
        <begin position="26"/>
        <end position="64"/>
    </location>
</feature>
<protein>
    <submittedName>
        <fullName evidence="2">ATP-binding protein</fullName>
    </submittedName>
</protein>
<organism evidence="2 3">
    <name type="scientific">Staphylococcus borealis</name>
    <dbReference type="NCBI Taxonomy" id="2742203"/>
    <lineage>
        <taxon>Bacteria</taxon>
        <taxon>Bacillati</taxon>
        <taxon>Bacillota</taxon>
        <taxon>Bacilli</taxon>
        <taxon>Bacillales</taxon>
        <taxon>Staphylococcaceae</taxon>
        <taxon>Staphylococcus</taxon>
    </lineage>
</organism>
<proteinExistence type="predicted"/>
<dbReference type="EMBL" id="JABVEG010000001">
    <property type="protein sequence ID" value="NUI81750.1"/>
    <property type="molecule type" value="Genomic_DNA"/>
</dbReference>
<name>A0ABX2LRC2_9STAP</name>
<evidence type="ECO:0000313" key="2">
    <source>
        <dbReference type="EMBL" id="NUI81750.1"/>
    </source>
</evidence>
<sequence length="546" mass="62263">MSRQGRKDKKELKGLAENLLVDYELRNQANDNLDKSLHNIDVMKENIDNQINMKKDLLNELRKRRLNNTQSQDSNLTKFNDEVLRNKLRDGQIYASKSIDLVETKNVKTIDIDRDDFNSYEYNRQFALENNIDLTSPFLNLYSKHEQVEVARKMIEKFDLLELEKEDYGFAACAALIAGIVDCALVGTISHNNPSVLQKKVDEKFYSIVQKYSNNRELPELKAKFEKVQSRKDVSSDYIKELENKIKAIENGTQSRKDMVGYLEKKYRVKYDAVHDKSIAGMYVNNHHNASLAHDFSPLGLLVGIMDQLTGKSTFISAKTGEISRIATKNKNTELQGNIIQKIIGATNNWFGHCMSDIVGSSGSKGRGQGLPAPFWPYLQKLNFGKVKLSNNKELSIGQLTDWMFQNGYDTRAFVAELIPVIIFETLIRCYWFYKQKFYYGKSFKESLPIANSRELSRLLLVGNATFTSIDTTHATIKGVMKTGGHGVDIGTFVMTVNKPGLVDLGSRSFQNARLELEHKKHVNKIIDEDIVVEYKRVMSSRGVFE</sequence>
<keyword evidence="3" id="KW-1185">Reference proteome</keyword>
<dbReference type="RefSeq" id="WP_174841352.1">
    <property type="nucleotide sequence ID" value="NZ_JABVEF010000002.1"/>
</dbReference>
<accession>A0ABX2LRC2</accession>
<keyword evidence="2" id="KW-0067">ATP-binding</keyword>
<evidence type="ECO:0000256" key="1">
    <source>
        <dbReference type="SAM" id="Coils"/>
    </source>
</evidence>
<dbReference type="Proteomes" id="UP000610527">
    <property type="component" value="Unassembled WGS sequence"/>
</dbReference>